<dbReference type="PROSITE" id="PS00211">
    <property type="entry name" value="ABC_TRANSPORTER_1"/>
    <property type="match status" value="2"/>
</dbReference>
<sequence>MQPCLGNVAVNGVVSYAAQEPWLFAGSVRQNILFGREFEKQRYYAVVRACALVRDFQLLPFGDQTIVGEKGISLSGGQRARINLARAVYKRADIYLLDDPLSAVDSQVGKHLFDKCISEFLSDKIVILVTHQLQFLSEVNKVVLMDEGKIEAEGSYQFLETSGLNFAEFLRNQLAVDAPEPEIAAPISKVDTILKDLHIQSSLSLNVIDIEGLKYAPQHEVAEMRTQGSVECLIYKEYFKAGGNCCLITTMLTLFVSAQLLASGGDFFLSEWINIEEQQTLVTKANGTTLLFGDLDSSVSILIYSIIIALTMIVALTRSFVFFTVCMRASVNLHDRMFNSIITASMQFFNTNTSGRILNRFSKDLGAIDELLPNAMIDCAQIMLNLVGAAVVVTSVNYYLLIPTFIMCIMFYFLRAYYIRTSRTVKRLEGISRSPVFAHLNATIQGLSTIRSNGAEVVLTHEFDKLQDDHSSAWFMFIATSRAFGYWLDIICACYIGIIAYSFLIFSNSGSKVGLAITQAIGLTGLFQWGMKQSAELENQMTSVERVLEYTRVEHEPDLKSMPDKKPPPDWPESGRIEFQNLVMRYKPTDPPVLKSLNFVIQPQEKIGIVGRTGAGKSSLIAALFRLAYFEGSVLVDSVNTTDIGLHDLRQKISIIPQEPVLFSGTLRYNMDPFQKYDDESILQALTVVESKAALVEGLGCLKHHVSEGGVNISVGERQMVCLARAVLRQNKILVLDEATANVDPKTDKFIQTTIRQKFASCTVLTIAHRLHTIMDSDRVMVMDAGNAVEFDHPHLLLQNRFGFLTRMVEKTGKAMSRNLREIAKENYEQKQMKS</sequence>
<keyword evidence="13" id="KW-1185">Reference proteome</keyword>
<dbReference type="AlphaFoldDB" id="A0A8J6HJ46"/>
<dbReference type="SUPFAM" id="SSF52540">
    <property type="entry name" value="P-loop containing nucleoside triphosphate hydrolases"/>
    <property type="match status" value="2"/>
</dbReference>
<dbReference type="SMART" id="SM00382">
    <property type="entry name" value="AAA"/>
    <property type="match status" value="1"/>
</dbReference>
<keyword evidence="8 9" id="KW-0472">Membrane</keyword>
<evidence type="ECO:0000256" key="9">
    <source>
        <dbReference type="SAM" id="Phobius"/>
    </source>
</evidence>
<keyword evidence="6" id="KW-0067">ATP-binding</keyword>
<dbReference type="InterPro" id="IPR003593">
    <property type="entry name" value="AAA+_ATPase"/>
</dbReference>
<evidence type="ECO:0000256" key="1">
    <source>
        <dbReference type="ARBA" id="ARBA00004141"/>
    </source>
</evidence>
<evidence type="ECO:0000256" key="4">
    <source>
        <dbReference type="ARBA" id="ARBA00022737"/>
    </source>
</evidence>
<dbReference type="InterPro" id="IPR017871">
    <property type="entry name" value="ABC_transporter-like_CS"/>
</dbReference>
<dbReference type="InterPro" id="IPR011527">
    <property type="entry name" value="ABC1_TM_dom"/>
</dbReference>
<dbReference type="PROSITE" id="PS50893">
    <property type="entry name" value="ABC_TRANSPORTER_2"/>
    <property type="match status" value="2"/>
</dbReference>
<accession>A0A8J6HJ46</accession>
<dbReference type="SUPFAM" id="SSF90123">
    <property type="entry name" value="ABC transporter transmembrane region"/>
    <property type="match status" value="1"/>
</dbReference>
<dbReference type="CDD" id="cd03244">
    <property type="entry name" value="ABCC_MRP_domain2"/>
    <property type="match status" value="1"/>
</dbReference>
<dbReference type="InterPro" id="IPR027417">
    <property type="entry name" value="P-loop_NTPase"/>
</dbReference>
<protein>
    <recommendedName>
        <fullName evidence="14">Multidrug resistance-associated protein lethal(2)03659</fullName>
    </recommendedName>
</protein>
<feature type="transmembrane region" description="Helical" evidence="9">
    <location>
        <begin position="301"/>
        <end position="327"/>
    </location>
</feature>
<reference evidence="12" key="2">
    <citation type="submission" date="2021-08" db="EMBL/GenBank/DDBJ databases">
        <authorList>
            <person name="Eriksson T."/>
        </authorList>
    </citation>
    <scope>NUCLEOTIDE SEQUENCE</scope>
    <source>
        <strain evidence="12">Stoneville</strain>
        <tissue evidence="12">Whole head</tissue>
    </source>
</reference>
<dbReference type="GO" id="GO:0140359">
    <property type="term" value="F:ABC-type transporter activity"/>
    <property type="evidence" value="ECO:0007669"/>
    <property type="project" value="InterPro"/>
</dbReference>
<dbReference type="Gene3D" id="1.20.1560.10">
    <property type="entry name" value="ABC transporter type 1, transmembrane domain"/>
    <property type="match status" value="1"/>
</dbReference>
<dbReference type="FunFam" id="1.20.1560.10:FF:000014">
    <property type="entry name" value="Multidrug resistance-associated protein member 4"/>
    <property type="match status" value="1"/>
</dbReference>
<dbReference type="EMBL" id="JABDTM020022880">
    <property type="protein sequence ID" value="KAH0815599.1"/>
    <property type="molecule type" value="Genomic_DNA"/>
</dbReference>
<dbReference type="InterPro" id="IPR036640">
    <property type="entry name" value="ABC1_TM_sf"/>
</dbReference>
<evidence type="ECO:0000313" key="13">
    <source>
        <dbReference type="Proteomes" id="UP000719412"/>
    </source>
</evidence>
<keyword evidence="2" id="KW-0813">Transport</keyword>
<evidence type="ECO:0000259" key="10">
    <source>
        <dbReference type="PROSITE" id="PS50893"/>
    </source>
</evidence>
<keyword evidence="3 9" id="KW-0812">Transmembrane</keyword>
<evidence type="ECO:0000256" key="6">
    <source>
        <dbReference type="ARBA" id="ARBA00022840"/>
    </source>
</evidence>
<evidence type="ECO:0000256" key="5">
    <source>
        <dbReference type="ARBA" id="ARBA00022741"/>
    </source>
</evidence>
<dbReference type="Gene3D" id="3.40.50.300">
    <property type="entry name" value="P-loop containing nucleotide triphosphate hydrolases"/>
    <property type="match status" value="2"/>
</dbReference>
<evidence type="ECO:0000256" key="3">
    <source>
        <dbReference type="ARBA" id="ARBA00022692"/>
    </source>
</evidence>
<proteinExistence type="predicted"/>
<feature type="domain" description="ABC transmembrane type-1" evidence="11">
    <location>
        <begin position="251"/>
        <end position="546"/>
    </location>
</feature>
<dbReference type="CDD" id="cd03250">
    <property type="entry name" value="ABCC_MRP_domain1"/>
    <property type="match status" value="1"/>
</dbReference>
<feature type="domain" description="ABC transporter" evidence="10">
    <location>
        <begin position="1"/>
        <end position="172"/>
    </location>
</feature>
<keyword evidence="4" id="KW-0677">Repeat</keyword>
<dbReference type="FunFam" id="3.40.50.300:FF:000973">
    <property type="entry name" value="Multidrug resistance-associated protein 4"/>
    <property type="match status" value="1"/>
</dbReference>
<dbReference type="GO" id="GO:0016020">
    <property type="term" value="C:membrane"/>
    <property type="evidence" value="ECO:0007669"/>
    <property type="project" value="UniProtKB-SubCell"/>
</dbReference>
<feature type="domain" description="ABC transporter" evidence="10">
    <location>
        <begin position="577"/>
        <end position="810"/>
    </location>
</feature>
<feature type="transmembrane region" description="Helical" evidence="9">
    <location>
        <begin position="398"/>
        <end position="418"/>
    </location>
</feature>
<evidence type="ECO:0000256" key="2">
    <source>
        <dbReference type="ARBA" id="ARBA00022448"/>
    </source>
</evidence>
<dbReference type="GO" id="GO:0005524">
    <property type="term" value="F:ATP binding"/>
    <property type="evidence" value="ECO:0007669"/>
    <property type="project" value="UniProtKB-KW"/>
</dbReference>
<comment type="subcellular location">
    <subcellularLocation>
        <location evidence="1">Membrane</location>
        <topology evidence="1">Multi-pass membrane protein</topology>
    </subcellularLocation>
</comment>
<gene>
    <name evidence="12" type="ORF">GEV33_007189</name>
</gene>
<keyword evidence="7 9" id="KW-1133">Transmembrane helix</keyword>
<evidence type="ECO:0000256" key="7">
    <source>
        <dbReference type="ARBA" id="ARBA00022989"/>
    </source>
</evidence>
<dbReference type="PROSITE" id="PS50929">
    <property type="entry name" value="ABC_TM1F"/>
    <property type="match status" value="1"/>
</dbReference>
<dbReference type="FunFam" id="3.40.50.300:FF:000163">
    <property type="entry name" value="Multidrug resistance-associated protein member 4"/>
    <property type="match status" value="1"/>
</dbReference>
<evidence type="ECO:0000256" key="8">
    <source>
        <dbReference type="ARBA" id="ARBA00023136"/>
    </source>
</evidence>
<feature type="transmembrane region" description="Helical" evidence="9">
    <location>
        <begin position="371"/>
        <end position="392"/>
    </location>
</feature>
<dbReference type="Pfam" id="PF00005">
    <property type="entry name" value="ABC_tran"/>
    <property type="match status" value="2"/>
</dbReference>
<organism evidence="12 13">
    <name type="scientific">Tenebrio molitor</name>
    <name type="common">Yellow mealworm beetle</name>
    <dbReference type="NCBI Taxonomy" id="7067"/>
    <lineage>
        <taxon>Eukaryota</taxon>
        <taxon>Metazoa</taxon>
        <taxon>Ecdysozoa</taxon>
        <taxon>Arthropoda</taxon>
        <taxon>Hexapoda</taxon>
        <taxon>Insecta</taxon>
        <taxon>Pterygota</taxon>
        <taxon>Neoptera</taxon>
        <taxon>Endopterygota</taxon>
        <taxon>Coleoptera</taxon>
        <taxon>Polyphaga</taxon>
        <taxon>Cucujiformia</taxon>
        <taxon>Tenebrionidae</taxon>
        <taxon>Tenebrio</taxon>
    </lineage>
</organism>
<feature type="transmembrane region" description="Helical" evidence="9">
    <location>
        <begin position="241"/>
        <end position="262"/>
    </location>
</feature>
<dbReference type="PANTHER" id="PTHR24223:SF448">
    <property type="entry name" value="FI20146P1-RELATED"/>
    <property type="match status" value="1"/>
</dbReference>
<dbReference type="Proteomes" id="UP000719412">
    <property type="component" value="Unassembled WGS sequence"/>
</dbReference>
<dbReference type="InterPro" id="IPR050173">
    <property type="entry name" value="ABC_transporter_C-like"/>
</dbReference>
<reference evidence="12" key="1">
    <citation type="journal article" date="2020" name="J Insects Food Feed">
        <title>The yellow mealworm (Tenebrio molitor) genome: a resource for the emerging insects as food and feed industry.</title>
        <authorList>
            <person name="Eriksson T."/>
            <person name="Andere A."/>
            <person name="Kelstrup H."/>
            <person name="Emery V."/>
            <person name="Picard C."/>
        </authorList>
    </citation>
    <scope>NUCLEOTIDE SEQUENCE</scope>
    <source>
        <strain evidence="12">Stoneville</strain>
        <tissue evidence="12">Whole head</tissue>
    </source>
</reference>
<dbReference type="GO" id="GO:0016887">
    <property type="term" value="F:ATP hydrolysis activity"/>
    <property type="evidence" value="ECO:0007669"/>
    <property type="project" value="InterPro"/>
</dbReference>
<dbReference type="InterPro" id="IPR003439">
    <property type="entry name" value="ABC_transporter-like_ATP-bd"/>
</dbReference>
<dbReference type="PANTHER" id="PTHR24223">
    <property type="entry name" value="ATP-BINDING CASSETTE SUB-FAMILY C"/>
    <property type="match status" value="1"/>
</dbReference>
<evidence type="ECO:0000313" key="12">
    <source>
        <dbReference type="EMBL" id="KAH0815599.1"/>
    </source>
</evidence>
<dbReference type="Pfam" id="PF00664">
    <property type="entry name" value="ABC_membrane"/>
    <property type="match status" value="1"/>
</dbReference>
<keyword evidence="5" id="KW-0547">Nucleotide-binding</keyword>
<name>A0A8J6HJ46_TENMO</name>
<evidence type="ECO:0000259" key="11">
    <source>
        <dbReference type="PROSITE" id="PS50929"/>
    </source>
</evidence>
<feature type="transmembrane region" description="Helical" evidence="9">
    <location>
        <begin position="486"/>
        <end position="507"/>
    </location>
</feature>
<evidence type="ECO:0008006" key="14">
    <source>
        <dbReference type="Google" id="ProtNLM"/>
    </source>
</evidence>
<comment type="caution">
    <text evidence="12">The sequence shown here is derived from an EMBL/GenBank/DDBJ whole genome shotgun (WGS) entry which is preliminary data.</text>
</comment>